<dbReference type="PROSITE" id="PS50001">
    <property type="entry name" value="SH2"/>
    <property type="match status" value="2"/>
</dbReference>
<dbReference type="InterPro" id="IPR000980">
    <property type="entry name" value="SH2"/>
</dbReference>
<dbReference type="Gene3D" id="3.30.505.10">
    <property type="entry name" value="SH2 domain"/>
    <property type="match status" value="2"/>
</dbReference>
<dbReference type="AlphaFoldDB" id="A0A4C1UJX8"/>
<organism evidence="5 6">
    <name type="scientific">Eumeta variegata</name>
    <name type="common">Bagworm moth</name>
    <name type="synonym">Eumeta japonica</name>
    <dbReference type="NCBI Taxonomy" id="151549"/>
    <lineage>
        <taxon>Eukaryota</taxon>
        <taxon>Metazoa</taxon>
        <taxon>Ecdysozoa</taxon>
        <taxon>Arthropoda</taxon>
        <taxon>Hexapoda</taxon>
        <taxon>Insecta</taxon>
        <taxon>Pterygota</taxon>
        <taxon>Neoptera</taxon>
        <taxon>Endopterygota</taxon>
        <taxon>Lepidoptera</taxon>
        <taxon>Glossata</taxon>
        <taxon>Ditrysia</taxon>
        <taxon>Tineoidea</taxon>
        <taxon>Psychidae</taxon>
        <taxon>Oiketicinae</taxon>
        <taxon>Eumeta</taxon>
    </lineage>
</organism>
<dbReference type="Gene3D" id="1.10.287.1490">
    <property type="match status" value="1"/>
</dbReference>
<dbReference type="FunFam" id="3.30.505.10:FF:000100">
    <property type="entry name" value="phosphatidylinositol 3-kinase regulatory subunit gamma"/>
    <property type="match status" value="1"/>
</dbReference>
<keyword evidence="6" id="KW-1185">Reference proteome</keyword>
<dbReference type="Proteomes" id="UP000299102">
    <property type="component" value="Unassembled WGS sequence"/>
</dbReference>
<dbReference type="GO" id="GO:0005942">
    <property type="term" value="C:phosphatidylinositol 3-kinase complex"/>
    <property type="evidence" value="ECO:0007669"/>
    <property type="project" value="TreeGrafter"/>
</dbReference>
<feature type="domain" description="SH2" evidence="4">
    <location>
        <begin position="219"/>
        <end position="312"/>
    </location>
</feature>
<evidence type="ECO:0000259" key="4">
    <source>
        <dbReference type="PROSITE" id="PS50001"/>
    </source>
</evidence>
<sequence>MVEIGVQPPPAPDANLKNAEWYWGNITRDEVNEKLQDTCDGTFLVRDASDKSSGYTLTVRKGGTNKLIKIYYRNENYNRTGEEIKAKKLALDAFIQSVQLCEDHLKLQEQMNPKAQPHEKKDLVENNKQLISRVNQLKKAKAHLNTLLQDAISSNKRLEREMTTLKPEIINLYRQKDRHRTWLSNRGKNDQYLRALVGDEDHLHARRDDLTAHHDSSTWFVENCTRPNAEQLLAGKPEGTFLIRPNSTGDQALSICCNNMVYHCIIHKPETGYGFSEPYNNYKTLSELVLHYAVNSLEVHNEQLPTTLKTPVFAQKLHQKYN</sequence>
<evidence type="ECO:0000256" key="3">
    <source>
        <dbReference type="SAM" id="Coils"/>
    </source>
</evidence>
<dbReference type="InterPro" id="IPR032498">
    <property type="entry name" value="PI3K_P85_iSH2"/>
</dbReference>
<protein>
    <submittedName>
        <fullName evidence="5">Phosphatidylinositol 3-kinase regulatory subunit gamma</fullName>
    </submittedName>
</protein>
<comment type="caution">
    <text evidence="5">The sequence shown here is derived from an EMBL/GenBank/DDBJ whole genome shotgun (WGS) entry which is preliminary data.</text>
</comment>
<evidence type="ECO:0000313" key="5">
    <source>
        <dbReference type="EMBL" id="GBP26407.1"/>
    </source>
</evidence>
<feature type="coiled-coil region" evidence="3">
    <location>
        <begin position="120"/>
        <end position="161"/>
    </location>
</feature>
<gene>
    <name evidence="5" type="primary">Pik3r3</name>
    <name evidence="5" type="ORF">EVAR_75539_1</name>
</gene>
<dbReference type="EMBL" id="BGZK01000180">
    <property type="protein sequence ID" value="GBP26407.1"/>
    <property type="molecule type" value="Genomic_DNA"/>
</dbReference>
<dbReference type="OrthoDB" id="3175255at2759"/>
<name>A0A4C1UJX8_EUMVA</name>
<dbReference type="SMART" id="SM00252">
    <property type="entry name" value="SH2"/>
    <property type="match status" value="2"/>
</dbReference>
<dbReference type="Pfam" id="PF00017">
    <property type="entry name" value="SH2"/>
    <property type="match status" value="1"/>
</dbReference>
<feature type="domain" description="SH2" evidence="4">
    <location>
        <begin position="21"/>
        <end position="70"/>
    </location>
</feature>
<dbReference type="GO" id="GO:0046935">
    <property type="term" value="F:1-phosphatidylinositol-3-kinase regulator activity"/>
    <property type="evidence" value="ECO:0007669"/>
    <property type="project" value="TreeGrafter"/>
</dbReference>
<evidence type="ECO:0000256" key="2">
    <source>
        <dbReference type="PROSITE-ProRule" id="PRU00191"/>
    </source>
</evidence>
<keyword evidence="1 2" id="KW-0727">SH2 domain</keyword>
<dbReference type="PANTHER" id="PTHR10155">
    <property type="entry name" value="PHOSPHATIDYLINOSITOL 3-KINASE REGULATORY SUBUNIT"/>
    <property type="match status" value="1"/>
</dbReference>
<dbReference type="PANTHER" id="PTHR10155:SF10">
    <property type="entry name" value="PI3K21B, ISOFORM B"/>
    <property type="match status" value="1"/>
</dbReference>
<dbReference type="GO" id="GO:0046854">
    <property type="term" value="P:phosphatidylinositol phosphate biosynthetic process"/>
    <property type="evidence" value="ECO:0007669"/>
    <property type="project" value="TreeGrafter"/>
</dbReference>
<dbReference type="GO" id="GO:0008286">
    <property type="term" value="P:insulin receptor signaling pathway"/>
    <property type="evidence" value="ECO:0007669"/>
    <property type="project" value="TreeGrafter"/>
</dbReference>
<proteinExistence type="predicted"/>
<dbReference type="PRINTS" id="PR00401">
    <property type="entry name" value="SH2DOMAIN"/>
</dbReference>
<evidence type="ECO:0000256" key="1">
    <source>
        <dbReference type="ARBA" id="ARBA00022999"/>
    </source>
</evidence>
<dbReference type="SUPFAM" id="SSF55550">
    <property type="entry name" value="SH2 domain"/>
    <property type="match status" value="2"/>
</dbReference>
<dbReference type="InterPro" id="IPR036860">
    <property type="entry name" value="SH2_dom_sf"/>
</dbReference>
<accession>A0A4C1UJX8</accession>
<evidence type="ECO:0000313" key="6">
    <source>
        <dbReference type="Proteomes" id="UP000299102"/>
    </source>
</evidence>
<dbReference type="Pfam" id="PF16454">
    <property type="entry name" value="PI3K_P85_iSH2"/>
    <property type="match status" value="1"/>
</dbReference>
<dbReference type="STRING" id="151549.A0A4C1UJX8"/>
<keyword evidence="3" id="KW-0175">Coiled coil</keyword>
<reference evidence="5 6" key="1">
    <citation type="journal article" date="2019" name="Commun. Biol.">
        <title>The bagworm genome reveals a unique fibroin gene that provides high tensile strength.</title>
        <authorList>
            <person name="Kono N."/>
            <person name="Nakamura H."/>
            <person name="Ohtoshi R."/>
            <person name="Tomita M."/>
            <person name="Numata K."/>
            <person name="Arakawa K."/>
        </authorList>
    </citation>
    <scope>NUCLEOTIDE SEQUENCE [LARGE SCALE GENOMIC DNA]</scope>
</reference>